<dbReference type="InterPro" id="IPR013656">
    <property type="entry name" value="PAS_4"/>
</dbReference>
<evidence type="ECO:0000313" key="10">
    <source>
        <dbReference type="EMBL" id="OSM05192.1"/>
    </source>
</evidence>
<dbReference type="PANTHER" id="PTHR24421">
    <property type="entry name" value="NITRATE/NITRITE SENSOR PROTEIN NARX-RELATED"/>
    <property type="match status" value="1"/>
</dbReference>
<dbReference type="SUPFAM" id="SSF55874">
    <property type="entry name" value="ATPase domain of HSP90 chaperone/DNA topoisomerase II/histidine kinase"/>
    <property type="match status" value="1"/>
</dbReference>
<keyword evidence="11" id="KW-1185">Reference proteome</keyword>
<dbReference type="SUPFAM" id="SSF55785">
    <property type="entry name" value="PYP-like sensor domain (PAS domain)"/>
    <property type="match status" value="1"/>
</dbReference>
<keyword evidence="5" id="KW-0902">Two-component regulatory system</keyword>
<organism evidence="10 11">
    <name type="scientific">Magnetofaba australis IT-1</name>
    <dbReference type="NCBI Taxonomy" id="1434232"/>
    <lineage>
        <taxon>Bacteria</taxon>
        <taxon>Pseudomonadati</taxon>
        <taxon>Pseudomonadota</taxon>
        <taxon>Magnetococcia</taxon>
        <taxon>Magnetococcales</taxon>
        <taxon>Magnetococcaceae</taxon>
        <taxon>Magnetofaba</taxon>
    </lineage>
</organism>
<evidence type="ECO:0000313" key="11">
    <source>
        <dbReference type="Proteomes" id="UP000194003"/>
    </source>
</evidence>
<gene>
    <name evidence="10" type="ORF">MAIT1_03352</name>
</gene>
<keyword evidence="6" id="KW-1133">Transmembrane helix</keyword>
<dbReference type="InterPro" id="IPR036890">
    <property type="entry name" value="HATPase_C_sf"/>
</dbReference>
<dbReference type="Pfam" id="PF08448">
    <property type="entry name" value="PAS_4"/>
    <property type="match status" value="1"/>
</dbReference>
<dbReference type="CDD" id="cd00130">
    <property type="entry name" value="PAS"/>
    <property type="match status" value="1"/>
</dbReference>
<dbReference type="PROSITE" id="PS50109">
    <property type="entry name" value="HIS_KIN"/>
    <property type="match status" value="1"/>
</dbReference>
<feature type="domain" description="Histidine kinase" evidence="7">
    <location>
        <begin position="621"/>
        <end position="711"/>
    </location>
</feature>
<feature type="domain" description="PAC" evidence="9">
    <location>
        <begin position="449"/>
        <end position="504"/>
    </location>
</feature>
<reference evidence="10 11" key="1">
    <citation type="journal article" date="2016" name="BMC Genomics">
        <title>Combined genomic and structural analyses of a cultured magnetotactic bacterium reveals its niche adaptation to a dynamic environment.</title>
        <authorList>
            <person name="Araujo A.C."/>
            <person name="Morillo V."/>
            <person name="Cypriano J."/>
            <person name="Teixeira L.C."/>
            <person name="Leao P."/>
            <person name="Lyra S."/>
            <person name="Almeida L.G."/>
            <person name="Bazylinski D.A."/>
            <person name="Vasconcellos A.T."/>
            <person name="Abreu F."/>
            <person name="Lins U."/>
        </authorList>
    </citation>
    <scope>NUCLEOTIDE SEQUENCE [LARGE SCALE GENOMIC DNA]</scope>
    <source>
        <strain evidence="10 11">IT-1</strain>
    </source>
</reference>
<evidence type="ECO:0000256" key="5">
    <source>
        <dbReference type="ARBA" id="ARBA00023012"/>
    </source>
</evidence>
<feature type="transmembrane region" description="Helical" evidence="6">
    <location>
        <begin position="6"/>
        <end position="27"/>
    </location>
</feature>
<evidence type="ECO:0000256" key="3">
    <source>
        <dbReference type="ARBA" id="ARBA00022679"/>
    </source>
</evidence>
<dbReference type="NCBIfam" id="TIGR00229">
    <property type="entry name" value="sensory_box"/>
    <property type="match status" value="1"/>
</dbReference>
<proteinExistence type="predicted"/>
<dbReference type="Pfam" id="PF02518">
    <property type="entry name" value="HATPase_c"/>
    <property type="match status" value="1"/>
</dbReference>
<dbReference type="SMART" id="SM00387">
    <property type="entry name" value="HATPase_c"/>
    <property type="match status" value="1"/>
</dbReference>
<dbReference type="InterPro" id="IPR050482">
    <property type="entry name" value="Sensor_HK_TwoCompSys"/>
</dbReference>
<comment type="catalytic activity">
    <reaction evidence="1">
        <text>ATP + protein L-histidine = ADP + protein N-phospho-L-histidine.</text>
        <dbReference type="EC" id="2.7.13.3"/>
    </reaction>
</comment>
<dbReference type="InterPro" id="IPR035965">
    <property type="entry name" value="PAS-like_dom_sf"/>
</dbReference>
<dbReference type="RefSeq" id="WP_085441822.1">
    <property type="nucleotide sequence ID" value="NZ_LVJN01000018.1"/>
</dbReference>
<dbReference type="SMART" id="SM00091">
    <property type="entry name" value="PAS"/>
    <property type="match status" value="1"/>
</dbReference>
<evidence type="ECO:0000256" key="2">
    <source>
        <dbReference type="ARBA" id="ARBA00012438"/>
    </source>
</evidence>
<keyword evidence="6" id="KW-0472">Membrane</keyword>
<evidence type="ECO:0000259" key="8">
    <source>
        <dbReference type="PROSITE" id="PS50112"/>
    </source>
</evidence>
<evidence type="ECO:0000256" key="4">
    <source>
        <dbReference type="ARBA" id="ARBA00022777"/>
    </source>
</evidence>
<keyword evidence="6" id="KW-0812">Transmembrane</keyword>
<name>A0A1Y2K694_9PROT</name>
<evidence type="ECO:0000259" key="9">
    <source>
        <dbReference type="PROSITE" id="PS50113"/>
    </source>
</evidence>
<dbReference type="PANTHER" id="PTHR24421:SF10">
    <property type="entry name" value="NITRATE_NITRITE SENSOR PROTEIN NARQ"/>
    <property type="match status" value="1"/>
</dbReference>
<feature type="transmembrane region" description="Helical" evidence="6">
    <location>
        <begin position="290"/>
        <end position="308"/>
    </location>
</feature>
<dbReference type="PROSITE" id="PS50112">
    <property type="entry name" value="PAS"/>
    <property type="match status" value="1"/>
</dbReference>
<keyword evidence="4 10" id="KW-0418">Kinase</keyword>
<dbReference type="CDD" id="cd16917">
    <property type="entry name" value="HATPase_UhpB-NarQ-NarX-like"/>
    <property type="match status" value="1"/>
</dbReference>
<keyword evidence="3" id="KW-0808">Transferase</keyword>
<dbReference type="InterPro" id="IPR000700">
    <property type="entry name" value="PAS-assoc_C"/>
</dbReference>
<dbReference type="GO" id="GO:0000160">
    <property type="term" value="P:phosphorelay signal transduction system"/>
    <property type="evidence" value="ECO:0007669"/>
    <property type="project" value="UniProtKB-KW"/>
</dbReference>
<dbReference type="InterPro" id="IPR000014">
    <property type="entry name" value="PAS"/>
</dbReference>
<dbReference type="STRING" id="1434232.MAIT1_03352"/>
<dbReference type="AlphaFoldDB" id="A0A1Y2K694"/>
<dbReference type="GO" id="GO:0004673">
    <property type="term" value="F:protein histidine kinase activity"/>
    <property type="evidence" value="ECO:0007669"/>
    <property type="project" value="UniProtKB-EC"/>
</dbReference>
<dbReference type="Gene3D" id="3.30.450.20">
    <property type="entry name" value="PAS domain"/>
    <property type="match status" value="1"/>
</dbReference>
<dbReference type="Proteomes" id="UP000194003">
    <property type="component" value="Unassembled WGS sequence"/>
</dbReference>
<comment type="caution">
    <text evidence="10">The sequence shown here is derived from an EMBL/GenBank/DDBJ whole genome shotgun (WGS) entry which is preliminary data.</text>
</comment>
<dbReference type="EMBL" id="LVJN01000018">
    <property type="protein sequence ID" value="OSM05192.1"/>
    <property type="molecule type" value="Genomic_DNA"/>
</dbReference>
<dbReference type="Gene3D" id="3.30.565.10">
    <property type="entry name" value="Histidine kinase-like ATPase, C-terminal domain"/>
    <property type="match status" value="1"/>
</dbReference>
<evidence type="ECO:0000256" key="1">
    <source>
        <dbReference type="ARBA" id="ARBA00000085"/>
    </source>
</evidence>
<sequence length="711" mass="80334">MRITRAIPLSIKILFVMSVVGAASWMAQEQLQNRRISALLKEQLEQSLREEARRSLAQLEEFLRNQVQVGRLFAAQERFQTYIQQRAQSGWGRDGRLISHRRIPEWLPPASLIRNFSRHVHFLLLDGQYRIWETYSAARTPLPLDDYQAQLLDYLRVGGPSGAITSVGGLPHYLASVEARNGEGALQAVLVLVAPLNSEFLSTFNRRFDQHGVQVFLRHESGEVMASSDPTRVAPGERISALTDRYVLVERDFFNYEFSSEMSFQVATLAPLETLASLQDRILESDRRQIGVSIAVYFAAFFLTLLWISRKLQLFGARIVQFARNDLGISLGRLRRGDRLIILEELLDRFTEEIAKSRASLTRELRERKLAEARARESQARYRGLAEEISDWLWELDANGRFTYVSPRVEEMLGMAPETLLGRSPFDLMPEAEAERTRMLLAPQIGARARLESFVSTLRANDGRSVILETNGEPRFDESGVFTGYRGISRDVTRRQHIEASIRHIKNRLEIEERKRLGNLLHESIGQSLQAIKLGLQMKAAAKGAGGGEEPYRLELQEIDEAIGQLRDVTTALRPSFLERMELEQAIRWWCDRVSLNAPQVIDFTAEGALDGLDQEFKYNLFRIFQESLTNALKHARASHVEVALTSSAAGEVTLMVKDDGRGADLKQVMGSLDRGLGLSIIQEQAQRLGGEARFDAAPGAGMTVWVKATR</sequence>
<evidence type="ECO:0000256" key="6">
    <source>
        <dbReference type="SAM" id="Phobius"/>
    </source>
</evidence>
<dbReference type="InterPro" id="IPR005467">
    <property type="entry name" value="His_kinase_dom"/>
</dbReference>
<dbReference type="PROSITE" id="PS50113">
    <property type="entry name" value="PAC"/>
    <property type="match status" value="1"/>
</dbReference>
<feature type="domain" description="PAS" evidence="8">
    <location>
        <begin position="378"/>
        <end position="424"/>
    </location>
</feature>
<evidence type="ECO:0000259" key="7">
    <source>
        <dbReference type="PROSITE" id="PS50109"/>
    </source>
</evidence>
<accession>A0A1Y2K694</accession>
<protein>
    <recommendedName>
        <fullName evidence="2">histidine kinase</fullName>
        <ecNumber evidence="2">2.7.13.3</ecNumber>
    </recommendedName>
</protein>
<dbReference type="InterPro" id="IPR003594">
    <property type="entry name" value="HATPase_dom"/>
</dbReference>
<dbReference type="EC" id="2.7.13.3" evidence="2"/>